<dbReference type="KEGG" id="cbq:AL705_07510"/>
<protein>
    <recommendedName>
        <fullName evidence="6">SPOR domain-containing protein</fullName>
    </recommendedName>
</protein>
<dbReference type="EMBL" id="CP012390">
    <property type="protein sequence ID" value="ALE19400.1"/>
    <property type="molecule type" value="Genomic_DNA"/>
</dbReference>
<reference evidence="2" key="2">
    <citation type="journal article" date="2016" name="Int. J. Syst. Evol. Microbiol.">
        <title>Lawsonella clevelandensis gen. nov., sp. nov., a new member of the suborder Corynebacterineae isolated from human abscesses.</title>
        <authorList>
            <person name="Bell M.E."/>
            <person name="Bernard K.A."/>
            <person name="Harrington S.M."/>
            <person name="Patel N.B."/>
            <person name="Tucker T.A."/>
            <person name="Metcalfe M.G."/>
            <person name="McQuiston J.R."/>
        </authorList>
    </citation>
    <scope>NUCLEOTIDE SEQUENCE</scope>
    <source>
        <strain evidence="2">X1698</strain>
    </source>
</reference>
<dbReference type="EMBL" id="LR584267">
    <property type="protein sequence ID" value="VHO01558.1"/>
    <property type="molecule type" value="Genomic_DNA"/>
</dbReference>
<evidence type="ECO:0000313" key="4">
    <source>
        <dbReference type="Proteomes" id="UP000068137"/>
    </source>
</evidence>
<name>A0A0M3TBS5_9ACTN</name>
<sequence length="74" mass="8036">MTTSDNGNWYVNTATGEVSQGKHREWGDRLGPYPTAEAAAEWRGQAAARNAEADAADLDWENSIGANEEEKPLS</sequence>
<dbReference type="RefSeq" id="WP_053962470.1">
    <property type="nucleotide sequence ID" value="NZ_CAJPTR010000004.1"/>
</dbReference>
<dbReference type="GeneID" id="84895388"/>
<dbReference type="AlphaFoldDB" id="A0A0M3TBS5"/>
<evidence type="ECO:0000313" key="5">
    <source>
        <dbReference type="Proteomes" id="UP000324288"/>
    </source>
</evidence>
<organism evidence="2 4">
    <name type="scientific">Lawsonella clevelandensis</name>
    <dbReference type="NCBI Taxonomy" id="1528099"/>
    <lineage>
        <taxon>Bacteria</taxon>
        <taxon>Bacillati</taxon>
        <taxon>Actinomycetota</taxon>
        <taxon>Actinomycetes</taxon>
        <taxon>Mycobacteriales</taxon>
        <taxon>Lawsonellaceae</taxon>
        <taxon>Lawsonella</taxon>
    </lineage>
</organism>
<feature type="region of interest" description="Disordered" evidence="1">
    <location>
        <begin position="45"/>
        <end position="74"/>
    </location>
</feature>
<dbReference type="Proteomes" id="UP000324288">
    <property type="component" value="Chromosome"/>
</dbReference>
<gene>
    <name evidence="2" type="ORF">AL705_07510</name>
    <name evidence="3" type="ORF">LC603019_01493</name>
</gene>
<proteinExistence type="predicted"/>
<feature type="region of interest" description="Disordered" evidence="1">
    <location>
        <begin position="1"/>
        <end position="27"/>
    </location>
</feature>
<dbReference type="OrthoDB" id="3268477at2"/>
<reference evidence="2 4" key="1">
    <citation type="journal article" date="2015" name="Genome Announc.">
        <title>Complete Genome Sequences for Two Strains of a Novel Fastidious, Partially Acid-Fast, Gram-Positive Corynebacterineae Bacterium, Derived from Human Clinical Samples.</title>
        <authorList>
            <person name="Nicholson A.C."/>
            <person name="Bell M."/>
            <person name="Humrighouse B.W."/>
            <person name="McQuiston J.R."/>
        </authorList>
    </citation>
    <scope>NUCLEOTIDE SEQUENCE [LARGE SCALE GENOMIC DNA]</scope>
    <source>
        <strain evidence="2 4">X1698</strain>
    </source>
</reference>
<evidence type="ECO:0000256" key="1">
    <source>
        <dbReference type="SAM" id="MobiDB-lite"/>
    </source>
</evidence>
<evidence type="ECO:0008006" key="6">
    <source>
        <dbReference type="Google" id="ProtNLM"/>
    </source>
</evidence>
<reference evidence="3 5" key="3">
    <citation type="submission" date="2019-04" db="EMBL/GenBank/DDBJ databases">
        <authorList>
            <person name="Seth-Smith MB H."/>
            <person name="Seth-Smith H."/>
        </authorList>
    </citation>
    <scope>NUCLEOTIDE SEQUENCE [LARGE SCALE GENOMIC DNA]</scope>
    <source>
        <strain evidence="3">USB-603019</strain>
    </source>
</reference>
<accession>A0A0M3TBS5</accession>
<evidence type="ECO:0000313" key="2">
    <source>
        <dbReference type="EMBL" id="ALE19400.1"/>
    </source>
</evidence>
<dbReference type="Proteomes" id="UP000068137">
    <property type="component" value="Chromosome"/>
</dbReference>
<feature type="compositionally biased region" description="Polar residues" evidence="1">
    <location>
        <begin position="1"/>
        <end position="18"/>
    </location>
</feature>
<keyword evidence="5" id="KW-1185">Reference proteome</keyword>
<evidence type="ECO:0000313" key="3">
    <source>
        <dbReference type="EMBL" id="VHO01558.1"/>
    </source>
</evidence>